<dbReference type="AlphaFoldDB" id="A0A0E9UDX1"/>
<dbReference type="EMBL" id="GBXM01044596">
    <property type="protein sequence ID" value="JAH63981.1"/>
    <property type="molecule type" value="Transcribed_RNA"/>
</dbReference>
<sequence length="51" mass="5901">MNFPFTTVLEAEREPARLQLHRSYITLHCIALRSVYLASAFNPKRCTISAY</sequence>
<reference evidence="1" key="1">
    <citation type="submission" date="2014-11" db="EMBL/GenBank/DDBJ databases">
        <authorList>
            <person name="Amaro Gonzalez C."/>
        </authorList>
    </citation>
    <scope>NUCLEOTIDE SEQUENCE</scope>
</reference>
<accession>A0A0E9UDX1</accession>
<protein>
    <submittedName>
        <fullName evidence="1">Uncharacterized protein</fullName>
    </submittedName>
</protein>
<evidence type="ECO:0000313" key="1">
    <source>
        <dbReference type="EMBL" id="JAH63981.1"/>
    </source>
</evidence>
<reference evidence="1" key="2">
    <citation type="journal article" date="2015" name="Fish Shellfish Immunol.">
        <title>Early steps in the European eel (Anguilla anguilla)-Vibrio vulnificus interaction in the gills: Role of the RtxA13 toxin.</title>
        <authorList>
            <person name="Callol A."/>
            <person name="Pajuelo D."/>
            <person name="Ebbesson L."/>
            <person name="Teles M."/>
            <person name="MacKenzie S."/>
            <person name="Amaro C."/>
        </authorList>
    </citation>
    <scope>NUCLEOTIDE SEQUENCE</scope>
</reference>
<name>A0A0E9UDX1_ANGAN</name>
<proteinExistence type="predicted"/>
<organism evidence="1">
    <name type="scientific">Anguilla anguilla</name>
    <name type="common">European freshwater eel</name>
    <name type="synonym">Muraena anguilla</name>
    <dbReference type="NCBI Taxonomy" id="7936"/>
    <lineage>
        <taxon>Eukaryota</taxon>
        <taxon>Metazoa</taxon>
        <taxon>Chordata</taxon>
        <taxon>Craniata</taxon>
        <taxon>Vertebrata</taxon>
        <taxon>Euteleostomi</taxon>
        <taxon>Actinopterygii</taxon>
        <taxon>Neopterygii</taxon>
        <taxon>Teleostei</taxon>
        <taxon>Anguilliformes</taxon>
        <taxon>Anguillidae</taxon>
        <taxon>Anguilla</taxon>
    </lineage>
</organism>